<dbReference type="Reactome" id="R-CEL-5419276">
    <property type="pathway name" value="Mitochondrial translation termination"/>
</dbReference>
<evidence type="ECO:0000256" key="5">
    <source>
        <dbReference type="ARBA" id="ARBA00023128"/>
    </source>
</evidence>
<dbReference type="InterPro" id="IPR015797">
    <property type="entry name" value="NUDIX_hydrolase-like_dom_sf"/>
</dbReference>
<name>C0VXV6_CAEEL</name>
<dbReference type="PaxDb" id="6239-Y55F3BL.1"/>
<dbReference type="eggNOG" id="KOG4548">
    <property type="taxonomic scope" value="Eukaryota"/>
</dbReference>
<dbReference type="AGR" id="WB:WBGene00021935"/>
<dbReference type="Reactome" id="R-CEL-5389840">
    <property type="pathway name" value="Mitochondrial translation elongation"/>
</dbReference>
<evidence type="ECO:0000256" key="1">
    <source>
        <dbReference type="ARBA" id="ARBA00004173"/>
    </source>
</evidence>
<keyword evidence="13" id="KW-1267">Proteomics identification</keyword>
<protein>
    <recommendedName>
        <fullName evidence="7">Large ribosomal subunit protein mL46</fullName>
    </recommendedName>
    <alternativeName>
        <fullName evidence="8">39S ribosomal protein L46, mitochondrial</fullName>
    </alternativeName>
</protein>
<feature type="domain" description="Nudix hydrolase" evidence="9">
    <location>
        <begin position="119"/>
        <end position="263"/>
    </location>
</feature>
<dbReference type="Bgee" id="WBGene00021935">
    <property type="expression patterns" value="Expressed in larva and 3 other cell types or tissues"/>
</dbReference>
<dbReference type="GO" id="GO:0005743">
    <property type="term" value="C:mitochondrial inner membrane"/>
    <property type="evidence" value="ECO:0007669"/>
    <property type="project" value="UniProtKB-ARBA"/>
</dbReference>
<reference evidence="10 11" key="1">
    <citation type="journal article" date="1998" name="Science">
        <title>Genome sequence of the nematode C. elegans: a platform for investigating biology.</title>
        <authorList>
            <consortium name="The C. elegans sequencing consortium"/>
            <person name="Sulson J.E."/>
            <person name="Waterston R."/>
        </authorList>
    </citation>
    <scope>NUCLEOTIDE SEQUENCE [LARGE SCALE GENOMIC DNA]</scope>
    <source>
        <strain evidence="10 11">Bristol N2</strain>
    </source>
</reference>
<evidence type="ECO:0000313" key="12">
    <source>
        <dbReference type="WormBase" id="Y55F3BL.1"/>
    </source>
</evidence>
<dbReference type="GeneID" id="190311"/>
<evidence type="ECO:0000259" key="9">
    <source>
        <dbReference type="PROSITE" id="PS51462"/>
    </source>
</evidence>
<gene>
    <name evidence="10 12" type="primary">mrpl-46</name>
    <name evidence="10" type="ORF">CELE_Y55F3BL.1</name>
    <name evidence="12" type="ORF">Y55F3BL.1</name>
</gene>
<evidence type="ECO:0000313" key="10">
    <source>
        <dbReference type="EMBL" id="CCD71956.1"/>
    </source>
</evidence>
<dbReference type="SUPFAM" id="SSF55811">
    <property type="entry name" value="Nudix"/>
    <property type="match status" value="1"/>
</dbReference>
<evidence type="ECO:0000256" key="7">
    <source>
        <dbReference type="ARBA" id="ARBA00035190"/>
    </source>
</evidence>
<keyword evidence="3" id="KW-0809">Transit peptide</keyword>
<dbReference type="PhylomeDB" id="C0VXV6"/>
<accession>C0VXV6</accession>
<dbReference type="PANTHER" id="PTHR13124">
    <property type="entry name" value="39S RIBOSOMAL PROTEIN L46, MITOCHONDRIAL PRECURSOR-RELATED"/>
    <property type="match status" value="1"/>
</dbReference>
<evidence type="ECO:0007829" key="13">
    <source>
        <dbReference type="PeptideAtlas" id="C0VXV6"/>
    </source>
</evidence>
<dbReference type="AlphaFoldDB" id="C0VXV6"/>
<proteinExistence type="evidence at protein level"/>
<dbReference type="OrthoDB" id="410701at2759"/>
<keyword evidence="11" id="KW-1185">Reference proteome</keyword>
<dbReference type="PeptideAtlas" id="C0VXV6"/>
<evidence type="ECO:0000313" key="11">
    <source>
        <dbReference type="Proteomes" id="UP000001940"/>
    </source>
</evidence>
<comment type="subcellular location">
    <subcellularLocation>
        <location evidence="1">Mitochondrion</location>
    </subcellularLocation>
</comment>
<evidence type="ECO:0000256" key="4">
    <source>
        <dbReference type="ARBA" id="ARBA00022980"/>
    </source>
</evidence>
<evidence type="ECO:0000256" key="2">
    <source>
        <dbReference type="ARBA" id="ARBA00009070"/>
    </source>
</evidence>
<dbReference type="Reactome" id="R-CEL-9937383">
    <property type="pathway name" value="Mitochondrial ribosome-associated quality control"/>
</dbReference>
<dbReference type="Pfam" id="PF11788">
    <property type="entry name" value="MRP-L46"/>
    <property type="match status" value="1"/>
</dbReference>
<evidence type="ECO:0000256" key="6">
    <source>
        <dbReference type="ARBA" id="ARBA00023274"/>
    </source>
</evidence>
<keyword evidence="6" id="KW-0687">Ribonucleoprotein</keyword>
<dbReference type="PROSITE" id="PS51462">
    <property type="entry name" value="NUDIX"/>
    <property type="match status" value="1"/>
</dbReference>
<dbReference type="InterPro" id="IPR021757">
    <property type="entry name" value="Ribosomal_mL46_N"/>
</dbReference>
<dbReference type="CDD" id="cd04661">
    <property type="entry name" value="NUDIX_MRP_L46"/>
    <property type="match status" value="1"/>
</dbReference>
<dbReference type="Gene3D" id="3.90.79.10">
    <property type="entry name" value="Nucleoside Triphosphate Pyrophosphohydrolase"/>
    <property type="match status" value="1"/>
</dbReference>
<evidence type="ECO:0000256" key="8">
    <source>
        <dbReference type="ARBA" id="ARBA00035534"/>
    </source>
</evidence>
<dbReference type="WormBase" id="Y55F3BL.1">
    <property type="protein sequence ID" value="CE46313"/>
    <property type="gene ID" value="WBGene00021935"/>
    <property type="gene designation" value="mrpl-46"/>
</dbReference>
<keyword evidence="5" id="KW-0496">Mitochondrion</keyword>
<dbReference type="FunCoup" id="C0VXV6">
    <property type="interactions" value="1185"/>
</dbReference>
<dbReference type="GO" id="GO:0005762">
    <property type="term" value="C:mitochondrial large ribosomal subunit"/>
    <property type="evidence" value="ECO:0000318"/>
    <property type="project" value="GO_Central"/>
</dbReference>
<dbReference type="OMA" id="MLPRYCK"/>
<comment type="similarity">
    <text evidence="2">Belongs to the mitochondrion-specific ribosomal protein mL46 family.</text>
</comment>
<evidence type="ECO:0000256" key="3">
    <source>
        <dbReference type="ARBA" id="ARBA00022946"/>
    </source>
</evidence>
<dbReference type="EMBL" id="BX284604">
    <property type="protein sequence ID" value="CCD71956.1"/>
    <property type="molecule type" value="Genomic_DNA"/>
</dbReference>
<dbReference type="PANTHER" id="PTHR13124:SF12">
    <property type="entry name" value="LARGE RIBOSOMAL SUBUNIT PROTEIN ML46"/>
    <property type="match status" value="1"/>
</dbReference>
<dbReference type="Proteomes" id="UP000001940">
    <property type="component" value="Chromosome IV"/>
</dbReference>
<dbReference type="InterPro" id="IPR033650">
    <property type="entry name" value="Ribosomal_mL46_NUDIX"/>
</dbReference>
<dbReference type="STRING" id="6239.Y55F3BL.1.1"/>
<dbReference type="InParanoid" id="C0VXV6"/>
<dbReference type="KEGG" id="cel:CELE_Y55F3BL.1"/>
<dbReference type="CTD" id="190311"/>
<dbReference type="InterPro" id="IPR000086">
    <property type="entry name" value="NUDIX_hydrolase_dom"/>
</dbReference>
<sequence length="265" mass="30231">MHLSVLRRLSAASASPQKWEIFASVVLSRAPVVAPPMSEVESRFHRLQMAEEQEKSLMCNYELKTKQDEKMVARRAQLIADGKELSELDEEIGVTNAVREDDWKKAAEDLDKKFKFGEFPPKNELKSVERELQRKLVLIVKQKLGEKGYSSPWILPQMKHRDGETLRQTAERCIGELSGTDLSADISGNAPFGVFTHRYPTPISQKTGARGAKIFFYTANLSTIPTEFQVNPDDVTDYQWVNREEFWKTVPGTEYKKAAKFAFLE</sequence>
<dbReference type="GO" id="GO:0003735">
    <property type="term" value="F:structural constituent of ribosome"/>
    <property type="evidence" value="ECO:0000318"/>
    <property type="project" value="GO_Central"/>
</dbReference>
<dbReference type="FunFam" id="3.90.79.10:FF:000018">
    <property type="entry name" value="39S ribosomal protein L46, mitochondrial"/>
    <property type="match status" value="1"/>
</dbReference>
<keyword evidence="4" id="KW-0689">Ribosomal protein</keyword>
<dbReference type="RefSeq" id="NP_499994.4">
    <property type="nucleotide sequence ID" value="NM_067593.6"/>
</dbReference>
<dbReference type="InterPro" id="IPR040008">
    <property type="entry name" value="Ribosomal_mL46"/>
</dbReference>
<dbReference type="HOGENOM" id="CLU_079736_0_0_1"/>
<organism evidence="10 11">
    <name type="scientific">Caenorhabditis elegans</name>
    <dbReference type="NCBI Taxonomy" id="6239"/>
    <lineage>
        <taxon>Eukaryota</taxon>
        <taxon>Metazoa</taxon>
        <taxon>Ecdysozoa</taxon>
        <taxon>Nematoda</taxon>
        <taxon>Chromadorea</taxon>
        <taxon>Rhabditida</taxon>
        <taxon>Rhabditina</taxon>
        <taxon>Rhabditomorpha</taxon>
        <taxon>Rhabditoidea</taxon>
        <taxon>Rhabditidae</taxon>
        <taxon>Peloderinae</taxon>
        <taxon>Caenorhabditis</taxon>
    </lineage>
</organism>
<dbReference type="SMR" id="C0VXV6"/>